<sequence>QVTTLEQDIEQTTELVKQLKHDLLLKERLIRFYYDMDLDAPPTEPKYAENLNNKMKKKK</sequence>
<comment type="caution">
    <text evidence="1">The sequence shown here is derived from an EMBL/GenBank/DDBJ whole genome shotgun (WGS) entry which is preliminary data.</text>
</comment>
<reference evidence="1" key="1">
    <citation type="submission" date="2021-02" db="EMBL/GenBank/DDBJ databases">
        <authorList>
            <person name="Nowell W R."/>
        </authorList>
    </citation>
    <scope>NUCLEOTIDE SEQUENCE</scope>
</reference>
<feature type="non-terminal residue" evidence="1">
    <location>
        <position position="1"/>
    </location>
</feature>
<dbReference type="EMBL" id="CAJOBI010196572">
    <property type="protein sequence ID" value="CAF4978263.1"/>
    <property type="molecule type" value="Genomic_DNA"/>
</dbReference>
<protein>
    <submittedName>
        <fullName evidence="1">Uncharacterized protein</fullName>
    </submittedName>
</protein>
<proteinExistence type="predicted"/>
<name>A0A8S3DIP3_9BILA</name>
<dbReference type="AlphaFoldDB" id="A0A8S3DIP3"/>
<evidence type="ECO:0000313" key="2">
    <source>
        <dbReference type="Proteomes" id="UP000676336"/>
    </source>
</evidence>
<evidence type="ECO:0000313" key="1">
    <source>
        <dbReference type="EMBL" id="CAF4978263.1"/>
    </source>
</evidence>
<accession>A0A8S3DIP3</accession>
<dbReference type="Proteomes" id="UP000676336">
    <property type="component" value="Unassembled WGS sequence"/>
</dbReference>
<gene>
    <name evidence="1" type="ORF">SMN809_LOCUS55563</name>
</gene>
<organism evidence="1 2">
    <name type="scientific">Rotaria magnacalcarata</name>
    <dbReference type="NCBI Taxonomy" id="392030"/>
    <lineage>
        <taxon>Eukaryota</taxon>
        <taxon>Metazoa</taxon>
        <taxon>Spiralia</taxon>
        <taxon>Gnathifera</taxon>
        <taxon>Rotifera</taxon>
        <taxon>Eurotatoria</taxon>
        <taxon>Bdelloidea</taxon>
        <taxon>Philodinida</taxon>
        <taxon>Philodinidae</taxon>
        <taxon>Rotaria</taxon>
    </lineage>
</organism>